<dbReference type="EMBL" id="VDLU01000003">
    <property type="protein sequence ID" value="TNJ27753.1"/>
    <property type="molecule type" value="Genomic_DNA"/>
</dbReference>
<keyword evidence="3" id="KW-1185">Reference proteome</keyword>
<feature type="region of interest" description="Disordered" evidence="1">
    <location>
        <begin position="35"/>
        <end position="57"/>
    </location>
</feature>
<reference evidence="2 3" key="1">
    <citation type="submission" date="2019-05" db="EMBL/GenBank/DDBJ databases">
        <title>The compact genome of Giardia muris reveals important steps in the evolution of intestinal protozoan parasites.</title>
        <authorList>
            <person name="Xu F."/>
            <person name="Jimenez-Gonzalez A."/>
            <person name="Einarsson E."/>
            <person name="Astvaldsson A."/>
            <person name="Peirasmaki D."/>
            <person name="Eckmann L."/>
            <person name="Andersson J.O."/>
            <person name="Svard S.G."/>
            <person name="Jerlstrom-Hultqvist J."/>
        </authorList>
    </citation>
    <scope>NUCLEOTIDE SEQUENCE [LARGE SCALE GENOMIC DNA]</scope>
    <source>
        <strain evidence="2 3">Roberts-Thomson</strain>
    </source>
</reference>
<dbReference type="Proteomes" id="UP000315496">
    <property type="component" value="Chromosome 3"/>
</dbReference>
<accession>A0A4Z1T1F7</accession>
<dbReference type="AlphaFoldDB" id="A0A4Z1T1F7"/>
<dbReference type="InterPro" id="IPR009057">
    <property type="entry name" value="Homeodomain-like_sf"/>
</dbReference>
<evidence type="ECO:0000313" key="3">
    <source>
        <dbReference type="Proteomes" id="UP000315496"/>
    </source>
</evidence>
<evidence type="ECO:0000313" key="2">
    <source>
        <dbReference type="EMBL" id="TNJ27753.1"/>
    </source>
</evidence>
<gene>
    <name evidence="2" type="ORF">GMRT_10103</name>
</gene>
<comment type="caution">
    <text evidence="2">The sequence shown here is derived from an EMBL/GenBank/DDBJ whole genome shotgun (WGS) entry which is preliminary data.</text>
</comment>
<protein>
    <submittedName>
        <fullName evidence="2">Uncharacterized protein</fullName>
    </submittedName>
</protein>
<sequence>MEHSADESGYGFLDDVLTFDWVMSVDGSVEYGPVTIGDDMSGNEVPELPPPSDDDCPSSIDSADSFEPCDECRGRRDPYFRLCDDCKEKIRSAYRSGRLTVKMITNVFGGSRSNAYKIINSMDPARGRRGRRLGRPPSFGQEEQAVIRNACARRKGLSLDRLAAMLYEDGIIARRITKATLSRILRGTGAHKEQ</sequence>
<name>A0A4Z1T1F7_GIAMU</name>
<dbReference type="SUPFAM" id="SSF46689">
    <property type="entry name" value="Homeodomain-like"/>
    <property type="match status" value="1"/>
</dbReference>
<proteinExistence type="predicted"/>
<organism evidence="2 3">
    <name type="scientific">Giardia muris</name>
    <dbReference type="NCBI Taxonomy" id="5742"/>
    <lineage>
        <taxon>Eukaryota</taxon>
        <taxon>Metamonada</taxon>
        <taxon>Diplomonadida</taxon>
        <taxon>Hexamitidae</taxon>
        <taxon>Giardiinae</taxon>
        <taxon>Giardia</taxon>
    </lineage>
</organism>
<evidence type="ECO:0000256" key="1">
    <source>
        <dbReference type="SAM" id="MobiDB-lite"/>
    </source>
</evidence>
<dbReference type="VEuPathDB" id="GiardiaDB:GMRT_10103"/>